<dbReference type="Gramene" id="EOX96835">
    <property type="protein sequence ID" value="EOX96835"/>
    <property type="gene ID" value="TCM_005991"/>
</dbReference>
<feature type="transmembrane region" description="Helical" evidence="14">
    <location>
        <begin position="777"/>
        <end position="797"/>
    </location>
</feature>
<dbReference type="CDD" id="cd18579">
    <property type="entry name" value="ABC_6TM_ABCC_D1"/>
    <property type="match status" value="1"/>
</dbReference>
<evidence type="ECO:0000256" key="4">
    <source>
        <dbReference type="ARBA" id="ARBA00022448"/>
    </source>
</evidence>
<dbReference type="Gene3D" id="3.40.50.300">
    <property type="entry name" value="P-loop containing nucleotide triphosphate hydrolases"/>
    <property type="match status" value="3"/>
</dbReference>
<dbReference type="eggNOG" id="KOG0054">
    <property type="taxonomic scope" value="Eukaryota"/>
</dbReference>
<accession>A0A061DVV0</accession>
<evidence type="ECO:0000313" key="17">
    <source>
        <dbReference type="Proteomes" id="UP000026915"/>
    </source>
</evidence>
<dbReference type="HOGENOM" id="CLU_000604_27_0_1"/>
<comment type="similarity">
    <text evidence="2">Belongs to the ABC transporter superfamily. ABCC family. Conjugate transporter (TC 3.A.1.208) subfamily.</text>
</comment>
<name>A0A061DVV0_THECC</name>
<evidence type="ECO:0000256" key="5">
    <source>
        <dbReference type="ARBA" id="ARBA00022692"/>
    </source>
</evidence>
<dbReference type="InterPro" id="IPR036640">
    <property type="entry name" value="ABC1_TM_sf"/>
</dbReference>
<dbReference type="InterPro" id="IPR027417">
    <property type="entry name" value="P-loop_NTPase"/>
</dbReference>
<feature type="region of interest" description="Disordered" evidence="13">
    <location>
        <begin position="459"/>
        <end position="492"/>
    </location>
</feature>
<dbReference type="SUPFAM" id="SSF90123">
    <property type="entry name" value="ABC transporter transmembrane region"/>
    <property type="match status" value="2"/>
</dbReference>
<dbReference type="GO" id="GO:0140359">
    <property type="term" value="F:ABC-type transporter activity"/>
    <property type="evidence" value="ECO:0000318"/>
    <property type="project" value="GO_Central"/>
</dbReference>
<dbReference type="GO" id="GO:0055085">
    <property type="term" value="P:transmembrane transport"/>
    <property type="evidence" value="ECO:0000318"/>
    <property type="project" value="GO_Central"/>
</dbReference>
<evidence type="ECO:0000256" key="14">
    <source>
        <dbReference type="SAM" id="Phobius"/>
    </source>
</evidence>
<dbReference type="Pfam" id="PF00005">
    <property type="entry name" value="ABC_tran"/>
    <property type="match status" value="1"/>
</dbReference>
<evidence type="ECO:0000256" key="3">
    <source>
        <dbReference type="ARBA" id="ARBA00012191"/>
    </source>
</evidence>
<evidence type="ECO:0000256" key="12">
    <source>
        <dbReference type="ARBA" id="ARBA00034018"/>
    </source>
</evidence>
<keyword evidence="6" id="KW-0677">Repeat</keyword>
<dbReference type="GO" id="GO:0016020">
    <property type="term" value="C:membrane"/>
    <property type="evidence" value="ECO:0007669"/>
    <property type="project" value="UniProtKB-SubCell"/>
</dbReference>
<dbReference type="FunFam" id="3.40.50.300:FF:003838">
    <property type="entry name" value="ATP-dependent bile acid permease, putative"/>
    <property type="match status" value="1"/>
</dbReference>
<dbReference type="Gene3D" id="1.20.1560.10">
    <property type="entry name" value="ABC transporter type 1, transmembrane domain"/>
    <property type="match status" value="2"/>
</dbReference>
<dbReference type="SUPFAM" id="SSF52540">
    <property type="entry name" value="P-loop containing nucleoside triphosphate hydrolases"/>
    <property type="match status" value="2"/>
</dbReference>
<keyword evidence="8" id="KW-0067">ATP-binding</keyword>
<dbReference type="InterPro" id="IPR044746">
    <property type="entry name" value="ABCC_6TM_D1"/>
</dbReference>
<evidence type="ECO:0000256" key="11">
    <source>
        <dbReference type="ARBA" id="ARBA00023136"/>
    </source>
</evidence>
<dbReference type="EMBL" id="CM001880">
    <property type="protein sequence ID" value="EOX96835.1"/>
    <property type="molecule type" value="Genomic_DNA"/>
</dbReference>
<keyword evidence="11 14" id="KW-0472">Membrane</keyword>
<evidence type="ECO:0000256" key="2">
    <source>
        <dbReference type="ARBA" id="ARBA00009726"/>
    </source>
</evidence>
<dbReference type="GO" id="GO:0005524">
    <property type="term" value="F:ATP binding"/>
    <property type="evidence" value="ECO:0007669"/>
    <property type="project" value="UniProtKB-KW"/>
</dbReference>
<evidence type="ECO:0000256" key="10">
    <source>
        <dbReference type="ARBA" id="ARBA00022989"/>
    </source>
</evidence>
<dbReference type="GO" id="GO:0016887">
    <property type="term" value="F:ATP hydrolysis activity"/>
    <property type="evidence" value="ECO:0007669"/>
    <property type="project" value="InterPro"/>
</dbReference>
<dbReference type="Proteomes" id="UP000026915">
    <property type="component" value="Chromosome 2"/>
</dbReference>
<comment type="catalytic activity">
    <reaction evidence="12">
        <text>ATP + H2O + xenobioticSide 1 = ADP + phosphate + xenobioticSide 2.</text>
        <dbReference type="EC" id="7.6.2.2"/>
    </reaction>
</comment>
<comment type="subcellular location">
    <subcellularLocation>
        <location evidence="1">Membrane</location>
        <topology evidence="1">Multi-pass membrane protein</topology>
    </subcellularLocation>
</comment>
<evidence type="ECO:0000256" key="8">
    <source>
        <dbReference type="ARBA" id="ARBA00022840"/>
    </source>
</evidence>
<dbReference type="FunFam" id="1.20.1560.10:FF:000003">
    <property type="entry name" value="ABC transporter C family member 10"/>
    <property type="match status" value="1"/>
</dbReference>
<dbReference type="FunFam" id="1.20.1560.10:FF:000002">
    <property type="entry name" value="ABC transporter C family member 5"/>
    <property type="match status" value="1"/>
</dbReference>
<evidence type="ECO:0000256" key="6">
    <source>
        <dbReference type="ARBA" id="ARBA00022737"/>
    </source>
</evidence>
<feature type="transmembrane region" description="Helical" evidence="14">
    <location>
        <begin position="257"/>
        <end position="282"/>
    </location>
</feature>
<organism evidence="16 17">
    <name type="scientific">Theobroma cacao</name>
    <name type="common">Cacao</name>
    <name type="synonym">Cocoa</name>
    <dbReference type="NCBI Taxonomy" id="3641"/>
    <lineage>
        <taxon>Eukaryota</taxon>
        <taxon>Viridiplantae</taxon>
        <taxon>Streptophyta</taxon>
        <taxon>Embryophyta</taxon>
        <taxon>Tracheophyta</taxon>
        <taxon>Spermatophyta</taxon>
        <taxon>Magnoliopsida</taxon>
        <taxon>eudicotyledons</taxon>
        <taxon>Gunneridae</taxon>
        <taxon>Pentapetalae</taxon>
        <taxon>rosids</taxon>
        <taxon>malvids</taxon>
        <taxon>Malvales</taxon>
        <taxon>Malvaceae</taxon>
        <taxon>Byttnerioideae</taxon>
        <taxon>Theobroma</taxon>
    </lineage>
</organism>
<feature type="domain" description="ABC transmembrane type-1" evidence="15">
    <location>
        <begin position="524"/>
        <end position="804"/>
    </location>
</feature>
<feature type="transmembrane region" description="Helical" evidence="14">
    <location>
        <begin position="519"/>
        <end position="541"/>
    </location>
</feature>
<dbReference type="PROSITE" id="PS50929">
    <property type="entry name" value="ABC_TM1F"/>
    <property type="match status" value="2"/>
</dbReference>
<evidence type="ECO:0000256" key="7">
    <source>
        <dbReference type="ARBA" id="ARBA00022741"/>
    </source>
</evidence>
<dbReference type="GO" id="GO:0008559">
    <property type="term" value="F:ABC-type xenobiotic transporter activity"/>
    <property type="evidence" value="ECO:0007669"/>
    <property type="project" value="UniProtKB-EC"/>
</dbReference>
<dbReference type="InterPro" id="IPR011527">
    <property type="entry name" value="ABC1_TM_dom"/>
</dbReference>
<gene>
    <name evidence="16" type="ORF">TCM_005991</name>
</gene>
<dbReference type="CDD" id="cd18580">
    <property type="entry name" value="ABC_6TM_ABCC_D2"/>
    <property type="match status" value="1"/>
</dbReference>
<protein>
    <recommendedName>
        <fullName evidence="3">ABC-type xenobiotic transporter</fullName>
        <ecNumber evidence="3">7.6.2.2</ecNumber>
    </recommendedName>
</protein>
<keyword evidence="4" id="KW-0813">Transport</keyword>
<evidence type="ECO:0000259" key="15">
    <source>
        <dbReference type="PROSITE" id="PS50929"/>
    </source>
</evidence>
<reference evidence="16 17" key="1">
    <citation type="journal article" date="2013" name="Genome Biol.">
        <title>The genome sequence of the most widely cultivated cacao type and its use to identify candidate genes regulating pod color.</title>
        <authorList>
            <person name="Motamayor J.C."/>
            <person name="Mockaitis K."/>
            <person name="Schmutz J."/>
            <person name="Haiminen N."/>
            <person name="Iii D.L."/>
            <person name="Cornejo O."/>
            <person name="Findley S.D."/>
            <person name="Zheng P."/>
            <person name="Utro F."/>
            <person name="Royaert S."/>
            <person name="Saski C."/>
            <person name="Jenkins J."/>
            <person name="Podicheti R."/>
            <person name="Zhao M."/>
            <person name="Scheffler B.E."/>
            <person name="Stack J.C."/>
            <person name="Feltus F.A."/>
            <person name="Mustiga G.M."/>
            <person name="Amores F."/>
            <person name="Phillips W."/>
            <person name="Marelli J.P."/>
            <person name="May G.D."/>
            <person name="Shapiro H."/>
            <person name="Ma J."/>
            <person name="Bustamante C.D."/>
            <person name="Schnell R.J."/>
            <person name="Main D."/>
            <person name="Gilbert D."/>
            <person name="Parida L."/>
            <person name="Kuhn D.N."/>
        </authorList>
    </citation>
    <scope>NUCLEOTIDE SEQUENCE [LARGE SCALE GENOMIC DNA]</scope>
    <source>
        <strain evidence="17">cv. Matina 1-6</strain>
    </source>
</reference>
<dbReference type="InterPro" id="IPR050173">
    <property type="entry name" value="ABC_transporter_C-like"/>
</dbReference>
<feature type="transmembrane region" description="Helical" evidence="14">
    <location>
        <begin position="178"/>
        <end position="198"/>
    </location>
</feature>
<dbReference type="PANTHER" id="PTHR24223">
    <property type="entry name" value="ATP-BINDING CASSETTE SUB-FAMILY C"/>
    <property type="match status" value="1"/>
</dbReference>
<dbReference type="EC" id="7.6.2.2" evidence="3"/>
<dbReference type="PANTHER" id="PTHR24223:SF222">
    <property type="entry name" value="OS01G0902100 PROTEIN"/>
    <property type="match status" value="1"/>
</dbReference>
<keyword evidence="7" id="KW-0547">Nucleotide-binding</keyword>
<feature type="transmembrane region" description="Helical" evidence="14">
    <location>
        <begin position="634"/>
        <end position="656"/>
    </location>
</feature>
<dbReference type="InterPro" id="IPR003439">
    <property type="entry name" value="ABC_transporter-like_ATP-bd"/>
</dbReference>
<keyword evidence="17" id="KW-1185">Reference proteome</keyword>
<feature type="transmembrane region" description="Helical" evidence="14">
    <location>
        <begin position="752"/>
        <end position="771"/>
    </location>
</feature>
<dbReference type="Pfam" id="PF00664">
    <property type="entry name" value="ABC_membrane"/>
    <property type="match status" value="2"/>
</dbReference>
<proteinExistence type="inferred from homology"/>
<sequence>MSNLLLIALPSSAAYHGFPILSSPPLPCLCYVSAVRASLLLNAIFAGVFTGASYAGPYLVPNFITYISGTGRHDEPRYYGLLLAFLFFFAKTLESLCERQWRFGANRIGIRVRAALMATIYKKSLSVRNAGAKNGQIINYINADIEKVGELVARCHEFWLLPLQVVLALIIMKKHVGWLPSIAAITATILVMVMNTPVSKLQRRWHSGIMEAKDCRMKATSEAIKSMKVSKFHGWESTFLQKLFQLRERERGWLKSYLYAQALVVCLYWSSPSVILLTTFGICTLLRRPLTSGSVLSTLATLRILQEPIYNMPELASLIAQAKISIDRLQDFLREENQDNNLNLRQPAIIIDKDIQIKKGCKVAVCGLVGSGKSSLLCSILGEIPRVSGTGTEHCLRGLLSLKTVVYATHQLELLAAADIVIVLREGRIVQIGTCRELIADPSGELALLMAAHEESLDQVNPSPQPFHSGELELGNQTEDTSIPDKNPVNNFQPEERSLEEKMETGRVSWNVYSSFITAAYKGAFVPIILLSHVLFQMLQIESNYWMAWATEEEGRVSRGRMMGMFALISFGSSVFISARAVLLSAMTLKTAQQLFVGMITSIFHAPMSFFDITPSSRMLDRFSTDQSVVDTDISYRLAGLVFAIIQLISVVFLLSLVDWKFVLLFLVIFYISMRYQAYYITTARELARMVGVQKAPVLHHFSETIAGAATIRCFDQEEQFFARILNLIDDFSCIAFHNSATIEWLCVRVNFLFNIGFFLVLVFLVSLPTLAVNPSLAGLAVAYGLSLNVLQSWVIWNLCNVENKMISVERILQFTNVQSEAPLVIEDNRPRPEWPEHGCIEFRNLQVRYGPALPIVLHGITCTFSGEKKIGIVGRTGSGKSTLIQVLFRLVEPSQGQIIIDGMDISMLGLQDLRSRLSIIPQDPTLFQGTMKHNLDPLQQHSDKEIWEARIRSPSN</sequence>
<feature type="transmembrane region" description="Helical" evidence="14">
    <location>
        <begin position="562"/>
        <end position="583"/>
    </location>
</feature>
<feature type="transmembrane region" description="Helical" evidence="14">
    <location>
        <begin position="662"/>
        <end position="681"/>
    </location>
</feature>
<evidence type="ECO:0000313" key="16">
    <source>
        <dbReference type="EMBL" id="EOX96835.1"/>
    </source>
</evidence>
<dbReference type="InParanoid" id="A0A061DVV0"/>
<dbReference type="AlphaFoldDB" id="A0A061DVV0"/>
<evidence type="ECO:0000256" key="1">
    <source>
        <dbReference type="ARBA" id="ARBA00004141"/>
    </source>
</evidence>
<feature type="transmembrane region" description="Helical" evidence="14">
    <location>
        <begin position="78"/>
        <end position="97"/>
    </location>
</feature>
<keyword evidence="5 14" id="KW-0812">Transmembrane</keyword>
<keyword evidence="9" id="KW-1278">Translocase</keyword>
<feature type="domain" description="ABC transmembrane type-1" evidence="15">
    <location>
        <begin position="40"/>
        <end position="321"/>
    </location>
</feature>
<keyword evidence="10 14" id="KW-1133">Transmembrane helix</keyword>
<dbReference type="OMA" id="MGNYEEL"/>
<evidence type="ECO:0000256" key="9">
    <source>
        <dbReference type="ARBA" id="ARBA00022967"/>
    </source>
</evidence>
<evidence type="ECO:0000256" key="13">
    <source>
        <dbReference type="SAM" id="MobiDB-lite"/>
    </source>
</evidence>
<dbReference type="InterPro" id="IPR044726">
    <property type="entry name" value="ABCC_6TM_D2"/>
</dbReference>